<name>A0A1I8JJ59_9PLAT</name>
<evidence type="ECO:0000256" key="4">
    <source>
        <dbReference type="ARBA" id="ARBA00022723"/>
    </source>
</evidence>
<feature type="domain" description="Fucolectin tachylectin-4 pentraxin-1" evidence="8">
    <location>
        <begin position="60"/>
        <end position="187"/>
    </location>
</feature>
<evidence type="ECO:0000256" key="3">
    <source>
        <dbReference type="ARBA" id="ARBA00011233"/>
    </source>
</evidence>
<organism evidence="9 10">
    <name type="scientific">Macrostomum lignano</name>
    <dbReference type="NCBI Taxonomy" id="282301"/>
    <lineage>
        <taxon>Eukaryota</taxon>
        <taxon>Metazoa</taxon>
        <taxon>Spiralia</taxon>
        <taxon>Lophotrochozoa</taxon>
        <taxon>Platyhelminthes</taxon>
        <taxon>Rhabditophora</taxon>
        <taxon>Macrostomorpha</taxon>
        <taxon>Macrostomida</taxon>
        <taxon>Macrostomidae</taxon>
        <taxon>Macrostomum</taxon>
    </lineage>
</organism>
<dbReference type="Pfam" id="PF22633">
    <property type="entry name" value="F5_F8_type_C_2"/>
    <property type="match status" value="1"/>
</dbReference>
<dbReference type="SMART" id="SM00607">
    <property type="entry name" value="FTP"/>
    <property type="match status" value="1"/>
</dbReference>
<keyword evidence="7" id="KW-1015">Disulfide bond</keyword>
<dbReference type="InterPro" id="IPR051941">
    <property type="entry name" value="BG_Antigen-Binding_Lectin"/>
</dbReference>
<dbReference type="Proteomes" id="UP000095280">
    <property type="component" value="Unplaced"/>
</dbReference>
<evidence type="ECO:0000259" key="8">
    <source>
        <dbReference type="SMART" id="SM00607"/>
    </source>
</evidence>
<protein>
    <submittedName>
        <fullName evidence="10">FTP domain-containing protein</fullName>
    </submittedName>
</protein>
<evidence type="ECO:0000256" key="1">
    <source>
        <dbReference type="ARBA" id="ARBA00002219"/>
    </source>
</evidence>
<evidence type="ECO:0000256" key="2">
    <source>
        <dbReference type="ARBA" id="ARBA00010147"/>
    </source>
</evidence>
<reference evidence="10" key="1">
    <citation type="submission" date="2016-11" db="UniProtKB">
        <authorList>
            <consortium name="WormBaseParasite"/>
        </authorList>
    </citation>
    <scope>IDENTIFICATION</scope>
</reference>
<keyword evidence="6" id="KW-0106">Calcium</keyword>
<comment type="function">
    <text evidence="1">Acts as a defensive agent. Recognizes blood group fucosylated oligosaccharides including A, B, H and Lewis B-type antigens. Does not recognize Lewis A antigen and has low affinity for monovalent haptens.</text>
</comment>
<keyword evidence="4" id="KW-0479">Metal-binding</keyword>
<dbReference type="WBParaSite" id="maker-uti_cns_0048601-snap-gene-0.15-mRNA-1">
    <property type="protein sequence ID" value="maker-uti_cns_0048601-snap-gene-0.15-mRNA-1"/>
    <property type="gene ID" value="maker-uti_cns_0048601-snap-gene-0.15"/>
</dbReference>
<evidence type="ECO:0000256" key="6">
    <source>
        <dbReference type="ARBA" id="ARBA00022837"/>
    </source>
</evidence>
<dbReference type="InterPro" id="IPR008979">
    <property type="entry name" value="Galactose-bd-like_sf"/>
</dbReference>
<dbReference type="GO" id="GO:0010185">
    <property type="term" value="P:regulation of cellular defense response"/>
    <property type="evidence" value="ECO:0007669"/>
    <property type="project" value="UniProtKB-ARBA"/>
</dbReference>
<evidence type="ECO:0000313" key="10">
    <source>
        <dbReference type="WBParaSite" id="maker-uti_cns_0048601-snap-gene-0.15-mRNA-1"/>
    </source>
</evidence>
<dbReference type="AlphaFoldDB" id="A0A1I8JJ59"/>
<sequence>MVSASGIGRLNCAEDCSTRSGCFGFTWLPGLCRLFSLSAFYNLAWESSAECDVYTLNTTKLNFVACNQSSVMQNGVCERAFDGNKNQDYWGGLSCIHTDNNGQPGWWEAQLAAPAQISHVTIYNRADCCSSRLNKMSLTVDGVECHRVDLTVAFSIATFSCNAFGSKFAMINLQAFSITMCEVEIYSL</sequence>
<dbReference type="GO" id="GO:0001868">
    <property type="term" value="P:regulation of complement activation, lectin pathway"/>
    <property type="evidence" value="ECO:0007669"/>
    <property type="project" value="UniProtKB-ARBA"/>
</dbReference>
<comment type="subunit">
    <text evidence="3">Homotrimer.</text>
</comment>
<comment type="similarity">
    <text evidence="2">Belongs to the fucolectin family.</text>
</comment>
<evidence type="ECO:0000313" key="9">
    <source>
        <dbReference type="Proteomes" id="UP000095280"/>
    </source>
</evidence>
<keyword evidence="5" id="KW-0430">Lectin</keyword>
<dbReference type="PANTHER" id="PTHR45713">
    <property type="entry name" value="FTP DOMAIN-CONTAINING PROTEIN"/>
    <property type="match status" value="1"/>
</dbReference>
<dbReference type="Gene3D" id="2.60.120.260">
    <property type="entry name" value="Galactose-binding domain-like"/>
    <property type="match status" value="1"/>
</dbReference>
<dbReference type="PANTHER" id="PTHR45713:SF6">
    <property type="entry name" value="F5_8 TYPE C DOMAIN-CONTAINING PROTEIN"/>
    <property type="match status" value="1"/>
</dbReference>
<dbReference type="SUPFAM" id="SSF49785">
    <property type="entry name" value="Galactose-binding domain-like"/>
    <property type="match status" value="1"/>
</dbReference>
<accession>A0A1I8JJ59</accession>
<dbReference type="GO" id="GO:0042806">
    <property type="term" value="F:fucose binding"/>
    <property type="evidence" value="ECO:0007669"/>
    <property type="project" value="UniProtKB-ARBA"/>
</dbReference>
<evidence type="ECO:0000256" key="7">
    <source>
        <dbReference type="ARBA" id="ARBA00023157"/>
    </source>
</evidence>
<keyword evidence="9" id="KW-1185">Reference proteome</keyword>
<dbReference type="GO" id="GO:0046872">
    <property type="term" value="F:metal ion binding"/>
    <property type="evidence" value="ECO:0007669"/>
    <property type="project" value="UniProtKB-KW"/>
</dbReference>
<evidence type="ECO:0000256" key="5">
    <source>
        <dbReference type="ARBA" id="ARBA00022734"/>
    </source>
</evidence>
<dbReference type="InterPro" id="IPR006585">
    <property type="entry name" value="FTP1"/>
</dbReference>
<proteinExistence type="inferred from homology"/>